<feature type="transmembrane region" description="Helical" evidence="2">
    <location>
        <begin position="115"/>
        <end position="133"/>
    </location>
</feature>
<evidence type="ECO:0000256" key="1">
    <source>
        <dbReference type="ARBA" id="ARBA00011075"/>
    </source>
</evidence>
<feature type="transmembrane region" description="Helical" evidence="2">
    <location>
        <begin position="327"/>
        <end position="349"/>
    </location>
</feature>
<feature type="domain" description="Penicillin-binding protein transpeptidase" evidence="3">
    <location>
        <begin position="381"/>
        <end position="584"/>
    </location>
</feature>
<evidence type="ECO:0000259" key="3">
    <source>
        <dbReference type="Pfam" id="PF00905"/>
    </source>
</evidence>
<keyword evidence="2" id="KW-1133">Transmembrane helix</keyword>
<reference evidence="5 6" key="1">
    <citation type="submission" date="2018-08" db="EMBL/GenBank/DDBJ databases">
        <title>A genome reference for cultivated species of the human gut microbiota.</title>
        <authorList>
            <person name="Zou Y."/>
            <person name="Xue W."/>
            <person name="Luo G."/>
        </authorList>
    </citation>
    <scope>NUCLEOTIDE SEQUENCE [LARGE SCALE GENOMIC DNA]</scope>
    <source>
        <strain evidence="5 6">AF22-21</strain>
    </source>
</reference>
<dbReference type="InterPro" id="IPR012338">
    <property type="entry name" value="Beta-lactam/transpept-like"/>
</dbReference>
<feature type="domain" description="Peptidase M56" evidence="4">
    <location>
        <begin position="11"/>
        <end position="313"/>
    </location>
</feature>
<dbReference type="CDD" id="cd07341">
    <property type="entry name" value="M56_BlaR1_MecR1_like"/>
    <property type="match status" value="1"/>
</dbReference>
<protein>
    <submittedName>
        <fullName evidence="5">BlaR1 family beta-lactam sensor/signal transducer</fullName>
    </submittedName>
</protein>
<dbReference type="EMBL" id="QRVK01000043">
    <property type="protein sequence ID" value="RGS37578.1"/>
    <property type="molecule type" value="Genomic_DNA"/>
</dbReference>
<gene>
    <name evidence="5" type="primary">blaR1</name>
    <name evidence="5" type="ORF">DWX94_12245</name>
</gene>
<feature type="transmembrane region" description="Helical" evidence="2">
    <location>
        <begin position="174"/>
        <end position="195"/>
    </location>
</feature>
<evidence type="ECO:0000313" key="5">
    <source>
        <dbReference type="EMBL" id="RGS37578.1"/>
    </source>
</evidence>
<name>A0A3R5ZZ57_9FIRM</name>
<dbReference type="OrthoDB" id="9762883at2"/>
<organism evidence="5 6">
    <name type="scientific">Coprococcus eutactus</name>
    <dbReference type="NCBI Taxonomy" id="33043"/>
    <lineage>
        <taxon>Bacteria</taxon>
        <taxon>Bacillati</taxon>
        <taxon>Bacillota</taxon>
        <taxon>Clostridia</taxon>
        <taxon>Lachnospirales</taxon>
        <taxon>Lachnospiraceae</taxon>
        <taxon>Coprococcus</taxon>
    </lineage>
</organism>
<dbReference type="PANTHER" id="PTHR34978:SF3">
    <property type="entry name" value="SLR0241 PROTEIN"/>
    <property type="match status" value="1"/>
</dbReference>
<dbReference type="GO" id="GO:0008658">
    <property type="term" value="F:penicillin binding"/>
    <property type="evidence" value="ECO:0007669"/>
    <property type="project" value="InterPro"/>
</dbReference>
<feature type="transmembrane region" description="Helical" evidence="2">
    <location>
        <begin position="41"/>
        <end position="65"/>
    </location>
</feature>
<dbReference type="InterPro" id="IPR052173">
    <property type="entry name" value="Beta-lactam_resp_regulator"/>
</dbReference>
<feature type="transmembrane region" description="Helical" evidence="2">
    <location>
        <begin position="228"/>
        <end position="250"/>
    </location>
</feature>
<sequence>MTEFFTHFFISNISISFSLLLLIFVRFIFRKQLTCNGRYNTIYIVLFLLVIPFIPVNNSFIFQAIGFIRSLFNRSTSAANTVTTVPINTSPSSNGNWMNNFAISVNSTSTIYPKLLFIIWLAGVYIFSIRLIVSGISLYKLKKSAVPVTDDTVILNIYSECLELCNVRRYKPKLYYSSALSGAVIVGVFRPVIYIPRQINDCISDYTITDLRHILLHELQHFKRRDNAVNMFICIFCILYWFNPVVIYTLHTARHDREKACDNDVLQYLGQSYAVKYGQTILRAAASRSSNSSSVSFKSKSRKKLLKTRLQLIVNFNPVTNREKRKCIYAFSIIILLMTVCAPLSVYALDDTQYKDFAPGNLESLDLSSYFSGYNGCFVLYDKENDKWFIYNQNRALCRTSPDSTYKIYDAVMALEHGIITSDNSFMRWDGSSYPFDAWNTDQTLRSAMTGSVNWYFDNLDAAMDHTDAKNFLGLIEYGNQNINSAQNCYWLESSLTISPVEQVELLCHLKNNDWKLSKTNVDTVIETMFIANSDGKSLYGKTGTGRVDDININGWFVGFITSNDNDYFFATNISLSENDNQFLSADGLSASKISLSILRDLGIYAYGYQSE</sequence>
<dbReference type="AlphaFoldDB" id="A0A3R5ZZ57"/>
<proteinExistence type="inferred from homology"/>
<feature type="transmembrane region" description="Helical" evidence="2">
    <location>
        <begin position="6"/>
        <end position="29"/>
    </location>
</feature>
<dbReference type="InterPro" id="IPR008756">
    <property type="entry name" value="Peptidase_M56"/>
</dbReference>
<accession>A0A3R5ZZ57</accession>
<dbReference type="Pfam" id="PF00905">
    <property type="entry name" value="Transpeptidase"/>
    <property type="match status" value="1"/>
</dbReference>
<comment type="similarity">
    <text evidence="1">Belongs to the peptidase M56 family.</text>
</comment>
<evidence type="ECO:0000259" key="4">
    <source>
        <dbReference type="Pfam" id="PF05569"/>
    </source>
</evidence>
<keyword evidence="2" id="KW-0812">Transmembrane</keyword>
<dbReference type="Pfam" id="PF05569">
    <property type="entry name" value="Peptidase_M56"/>
    <property type="match status" value="1"/>
</dbReference>
<dbReference type="Proteomes" id="UP000283295">
    <property type="component" value="Unassembled WGS sequence"/>
</dbReference>
<dbReference type="InterPro" id="IPR001460">
    <property type="entry name" value="PCN-bd_Tpept"/>
</dbReference>
<dbReference type="Gene3D" id="3.40.710.10">
    <property type="entry name" value="DD-peptidase/beta-lactamase superfamily"/>
    <property type="match status" value="1"/>
</dbReference>
<keyword evidence="2" id="KW-0472">Membrane</keyword>
<comment type="caution">
    <text evidence="5">The sequence shown here is derived from an EMBL/GenBank/DDBJ whole genome shotgun (WGS) entry which is preliminary data.</text>
</comment>
<dbReference type="NCBIfam" id="NF000326">
    <property type="entry name" value="blaR1_generic"/>
    <property type="match status" value="1"/>
</dbReference>
<evidence type="ECO:0000256" key="2">
    <source>
        <dbReference type="SAM" id="Phobius"/>
    </source>
</evidence>
<dbReference type="SUPFAM" id="SSF56601">
    <property type="entry name" value="beta-lactamase/transpeptidase-like"/>
    <property type="match status" value="1"/>
</dbReference>
<dbReference type="PANTHER" id="PTHR34978">
    <property type="entry name" value="POSSIBLE SENSOR-TRANSDUCER PROTEIN BLAR"/>
    <property type="match status" value="1"/>
</dbReference>
<evidence type="ECO:0000313" key="6">
    <source>
        <dbReference type="Proteomes" id="UP000283295"/>
    </source>
</evidence>